<protein>
    <recommendedName>
        <fullName evidence="7">Lipoprotein</fullName>
    </recommendedName>
</protein>
<comment type="caution">
    <text evidence="4">The sequence shown here is derived from an EMBL/GenBank/DDBJ whole genome shotgun (WGS) entry which is preliminary data.</text>
</comment>
<dbReference type="GeneID" id="61275804"/>
<dbReference type="Proteomes" id="UP000283426">
    <property type="component" value="Unassembled WGS sequence"/>
</dbReference>
<feature type="region of interest" description="Disordered" evidence="1">
    <location>
        <begin position="302"/>
        <end position="341"/>
    </location>
</feature>
<gene>
    <name evidence="3" type="ORF">DWW24_09430</name>
    <name evidence="4" type="ORF">DXA53_03025</name>
</gene>
<feature type="signal peptide" evidence="2">
    <location>
        <begin position="1"/>
        <end position="24"/>
    </location>
</feature>
<evidence type="ECO:0000313" key="3">
    <source>
        <dbReference type="EMBL" id="RGV26364.1"/>
    </source>
</evidence>
<sequence length="573" mass="64048">MKTHLKLIAVLFLAGFALLGQSCAEEEFPPRPGPAFPADVTNRYALLLQEQLQADGAAYDRYTEVLSDRTPVYEEVRFATHSAYGLCYIIPYCSPSGPTIEGAVYLPAGATCAEDGTVTFDGSLGTPIDIDAPTINRDIPFTERYTYSMPFKHLQDKGWNVDPELLLYAELLDNKILPLSPEDFPDGFIHTKATVNILEICMRYESEYVGGRTDAVIGMHPDLLIRVIEESLKRLGIRDLDNPCQHRFLTMIISIPENKLPSYSVNVFIDQLMFEIRQALIVQGFELSIQYTFEFKPYTVSGGSSTGESGGTGGSSGGRGSGASTPTQPSSFKEPLKDNSAMSKQIQQESVELWESLSSIKDTTLGINTYISFKTYLDEVAKDPKDEHATLLIDYEDEDHTRVLTEVFHGTEDNVIQTYSSNYVAAQVHNHPNGSPPSAQDLLFTAEMMREENNYQATFVYNHEDKSYYSLYAYEPEAGGNLYQALKNEIDPVTHDFKSGGECDKILKTMESTYKNFSSEIMQIYRLCAVIEEFGKGIAVTKYNPETKKNEVYRVEKGKDKKGNVVYAPLICK</sequence>
<evidence type="ECO:0000256" key="1">
    <source>
        <dbReference type="SAM" id="MobiDB-lite"/>
    </source>
</evidence>
<feature type="compositionally biased region" description="Gly residues" evidence="1">
    <location>
        <begin position="304"/>
        <end position="321"/>
    </location>
</feature>
<reference evidence="5 6" key="1">
    <citation type="submission" date="2018-08" db="EMBL/GenBank/DDBJ databases">
        <title>A genome reference for cultivated species of the human gut microbiota.</title>
        <authorList>
            <person name="Zou Y."/>
            <person name="Xue W."/>
            <person name="Luo G."/>
        </authorList>
    </citation>
    <scope>NUCLEOTIDE SEQUENCE [LARGE SCALE GENOMIC DNA]</scope>
    <source>
        <strain evidence="3 5">AF14-6AC</strain>
        <strain evidence="4 6">OF03-11</strain>
    </source>
</reference>
<evidence type="ECO:0000313" key="6">
    <source>
        <dbReference type="Proteomes" id="UP000284434"/>
    </source>
</evidence>
<name>A0A413IFP4_9BACT</name>
<dbReference type="EMBL" id="QRYW01000018">
    <property type="protein sequence ID" value="RGV26364.1"/>
    <property type="molecule type" value="Genomic_DNA"/>
</dbReference>
<keyword evidence="2" id="KW-0732">Signal</keyword>
<organism evidence="4 6">
    <name type="scientific">Odoribacter splanchnicus</name>
    <dbReference type="NCBI Taxonomy" id="28118"/>
    <lineage>
        <taxon>Bacteria</taxon>
        <taxon>Pseudomonadati</taxon>
        <taxon>Bacteroidota</taxon>
        <taxon>Bacteroidia</taxon>
        <taxon>Bacteroidales</taxon>
        <taxon>Odoribacteraceae</taxon>
        <taxon>Odoribacter</taxon>
    </lineage>
</organism>
<dbReference type="RefSeq" id="WP_013612751.1">
    <property type="nucleotide sequence ID" value="NZ_JADNHN010000002.1"/>
</dbReference>
<evidence type="ECO:0008006" key="7">
    <source>
        <dbReference type="Google" id="ProtNLM"/>
    </source>
</evidence>
<evidence type="ECO:0000256" key="2">
    <source>
        <dbReference type="SAM" id="SignalP"/>
    </source>
</evidence>
<dbReference type="EMBL" id="QSCO01000003">
    <property type="protein sequence ID" value="RGY09271.1"/>
    <property type="molecule type" value="Genomic_DNA"/>
</dbReference>
<dbReference type="PROSITE" id="PS51257">
    <property type="entry name" value="PROKAR_LIPOPROTEIN"/>
    <property type="match status" value="1"/>
</dbReference>
<feature type="chain" id="PRO_5036104196" description="Lipoprotein" evidence="2">
    <location>
        <begin position="25"/>
        <end position="573"/>
    </location>
</feature>
<dbReference type="Proteomes" id="UP000284434">
    <property type="component" value="Unassembled WGS sequence"/>
</dbReference>
<proteinExistence type="predicted"/>
<evidence type="ECO:0000313" key="5">
    <source>
        <dbReference type="Proteomes" id="UP000283426"/>
    </source>
</evidence>
<evidence type="ECO:0000313" key="4">
    <source>
        <dbReference type="EMBL" id="RGY09271.1"/>
    </source>
</evidence>
<dbReference type="AlphaFoldDB" id="A0A413IFP4"/>
<accession>A0A413IFP4</accession>